<sequence>MNSVKYLHVIRLYNSAADSMATEALETQINRVVLGAERKAELKTLNWIPETLYATGDSTDECEEGLKAWPITRSQLSDDEALTEPKMKSYAYLSGELSQLSFRRVRNASKMPDDFVLSENGLLCRQNRSRRRGGDDEPSLDIRLVVPTTMVDEVLQNCHNSVEGGHQGIVRTYHRVKSHYYWIGLYTDVVRHGQSFEDCCTSKSKPHLRGITLVTSYQTDHSILCRWTL</sequence>
<dbReference type="PANTHER" id="PTHR37984:SF5">
    <property type="entry name" value="PROTEIN NYNRIN-LIKE"/>
    <property type="match status" value="1"/>
</dbReference>
<dbReference type="Gene3D" id="1.10.340.70">
    <property type="match status" value="1"/>
</dbReference>
<proteinExistence type="predicted"/>
<dbReference type="Proteomes" id="UP000237271">
    <property type="component" value="Unassembled WGS sequence"/>
</dbReference>
<gene>
    <name evidence="2" type="ORF">PHPALM_5755</name>
</gene>
<dbReference type="InterPro" id="IPR050951">
    <property type="entry name" value="Retrovirus_Pol_polyprotein"/>
</dbReference>
<evidence type="ECO:0000313" key="2">
    <source>
        <dbReference type="EMBL" id="POM76949.1"/>
    </source>
</evidence>
<evidence type="ECO:0000259" key="1">
    <source>
        <dbReference type="Pfam" id="PF17921"/>
    </source>
</evidence>
<evidence type="ECO:0000313" key="3">
    <source>
        <dbReference type="Proteomes" id="UP000237271"/>
    </source>
</evidence>
<protein>
    <recommendedName>
        <fullName evidence="1">Integrase zinc-binding domain-containing protein</fullName>
    </recommendedName>
</protein>
<dbReference type="AlphaFoldDB" id="A0A2P4YGV1"/>
<organism evidence="2 3">
    <name type="scientific">Phytophthora palmivora</name>
    <dbReference type="NCBI Taxonomy" id="4796"/>
    <lineage>
        <taxon>Eukaryota</taxon>
        <taxon>Sar</taxon>
        <taxon>Stramenopiles</taxon>
        <taxon>Oomycota</taxon>
        <taxon>Peronosporomycetes</taxon>
        <taxon>Peronosporales</taxon>
        <taxon>Peronosporaceae</taxon>
        <taxon>Phytophthora</taxon>
    </lineage>
</organism>
<keyword evidence="3" id="KW-1185">Reference proteome</keyword>
<dbReference type="InterPro" id="IPR041588">
    <property type="entry name" value="Integrase_H2C2"/>
</dbReference>
<comment type="caution">
    <text evidence="2">The sequence shown here is derived from an EMBL/GenBank/DDBJ whole genome shotgun (WGS) entry which is preliminary data.</text>
</comment>
<dbReference type="EMBL" id="NCKW01003230">
    <property type="protein sequence ID" value="POM76949.1"/>
    <property type="molecule type" value="Genomic_DNA"/>
</dbReference>
<dbReference type="FunFam" id="1.10.340.70:FF:000001">
    <property type="entry name" value="Retrovirus-related Pol polyprotein from transposon gypsy-like Protein"/>
    <property type="match status" value="1"/>
</dbReference>
<feature type="domain" description="Integrase zinc-binding" evidence="1">
    <location>
        <begin position="146"/>
        <end position="204"/>
    </location>
</feature>
<accession>A0A2P4YGV1</accession>
<dbReference type="PANTHER" id="PTHR37984">
    <property type="entry name" value="PROTEIN CBG26694"/>
    <property type="match status" value="1"/>
</dbReference>
<dbReference type="Pfam" id="PF17921">
    <property type="entry name" value="Integrase_H2C2"/>
    <property type="match status" value="1"/>
</dbReference>
<name>A0A2P4YGV1_9STRA</name>
<reference evidence="2 3" key="1">
    <citation type="journal article" date="2017" name="Genome Biol. Evol.">
        <title>Phytophthora megakarya and P. palmivora, closely related causal agents of cacao black pod rot, underwent increases in genome sizes and gene numbers by different mechanisms.</title>
        <authorList>
            <person name="Ali S.S."/>
            <person name="Shao J."/>
            <person name="Lary D.J."/>
            <person name="Kronmiller B."/>
            <person name="Shen D."/>
            <person name="Strem M.D."/>
            <person name="Amoako-Attah I."/>
            <person name="Akrofi A.Y."/>
            <person name="Begoude B.A."/>
            <person name="Ten Hoopen G.M."/>
            <person name="Coulibaly K."/>
            <person name="Kebe B.I."/>
            <person name="Melnick R.L."/>
            <person name="Guiltinan M.J."/>
            <person name="Tyler B.M."/>
            <person name="Meinhardt L.W."/>
            <person name="Bailey B.A."/>
        </authorList>
    </citation>
    <scope>NUCLEOTIDE SEQUENCE [LARGE SCALE GENOMIC DNA]</scope>
    <source>
        <strain evidence="3">sbr112.9</strain>
    </source>
</reference>